<feature type="site" description="Lowers pKa of active site Tyr" evidence="4">
    <location>
        <position position="87"/>
    </location>
</feature>
<keyword evidence="1" id="KW-0560">Oxidoreductase</keyword>
<dbReference type="InterPro" id="IPR023210">
    <property type="entry name" value="NADP_OxRdtase_dom"/>
</dbReference>
<dbReference type="PANTHER" id="PTHR11732">
    <property type="entry name" value="ALDO/KETO REDUCTASE"/>
    <property type="match status" value="1"/>
</dbReference>
<proteinExistence type="evidence at transcript level"/>
<dbReference type="PROSITE" id="PS00062">
    <property type="entry name" value="ALDOKETO_REDUCTASE_2"/>
    <property type="match status" value="1"/>
</dbReference>
<evidence type="ECO:0000256" key="1">
    <source>
        <dbReference type="ARBA" id="ARBA00023002"/>
    </source>
</evidence>
<dbReference type="PROSITE" id="PS00798">
    <property type="entry name" value="ALDOKETO_REDUCTASE_1"/>
    <property type="match status" value="1"/>
</dbReference>
<protein>
    <submittedName>
        <fullName evidence="6">RDCT14</fullName>
    </submittedName>
</protein>
<feature type="binding site" evidence="3">
    <location>
        <position position="120"/>
    </location>
    <ligand>
        <name>substrate</name>
    </ligand>
</feature>
<evidence type="ECO:0000256" key="4">
    <source>
        <dbReference type="PIRSR" id="PIRSR000097-3"/>
    </source>
</evidence>
<accession>A0A4Y5QNM1</accession>
<dbReference type="GO" id="GO:0016616">
    <property type="term" value="F:oxidoreductase activity, acting on the CH-OH group of donors, NAD or NADP as acceptor"/>
    <property type="evidence" value="ECO:0007669"/>
    <property type="project" value="InterPro"/>
</dbReference>
<dbReference type="AlphaFoldDB" id="A0A4Y5QNM1"/>
<dbReference type="Gene3D" id="3.20.20.100">
    <property type="entry name" value="NADP-dependent oxidoreductase domain"/>
    <property type="match status" value="1"/>
</dbReference>
<evidence type="ECO:0000256" key="2">
    <source>
        <dbReference type="PIRSR" id="PIRSR000097-1"/>
    </source>
</evidence>
<dbReference type="InterPro" id="IPR044497">
    <property type="entry name" value="AKR4A/B"/>
</dbReference>
<dbReference type="InterPro" id="IPR020471">
    <property type="entry name" value="AKR"/>
</dbReference>
<organism evidence="6">
    <name type="scientific">Piper methysticum</name>
    <dbReference type="NCBI Taxonomy" id="130404"/>
    <lineage>
        <taxon>Eukaryota</taxon>
        <taxon>Viridiplantae</taxon>
        <taxon>Streptophyta</taxon>
        <taxon>Embryophyta</taxon>
        <taxon>Tracheophyta</taxon>
        <taxon>Spermatophyta</taxon>
        <taxon>Magnoliopsida</taxon>
        <taxon>Magnoliidae</taxon>
        <taxon>Piperales</taxon>
        <taxon>Piperaceae</taxon>
        <taxon>Piper</taxon>
    </lineage>
</organism>
<dbReference type="CDD" id="cd19124">
    <property type="entry name" value="AKR_AKR4A_4B"/>
    <property type="match status" value="1"/>
</dbReference>
<evidence type="ECO:0000313" key="6">
    <source>
        <dbReference type="EMBL" id="QCX36387.1"/>
    </source>
</evidence>
<dbReference type="PROSITE" id="PS00063">
    <property type="entry name" value="ALDOKETO_REDUCTASE_3"/>
    <property type="match status" value="1"/>
</dbReference>
<sequence>MATKIPEMVLRHGDARTMPYIGLGTAVYPFVESEVMKSAIIRALQLGYRHIDTASLYFSENAVGEAIKEALQRGIIQSREEIFVTSKLWCSEAHLDLVLPALHKSLKDLQLEYIDLYLIHYPASLKPGLFGKFKFPPDPEDAFPMDFRSVWEAMEECQKLGLTKAIGVSNFSCENLDKILEFATIIPAVNQVEMHPIWQQKKLRKYCNEKGIQVCAYSPLGAKGTPWGGNLVMDSEVLQQIAKRVGKSLPQVCLRWIYEQGIVLVVKSFNEERLKENLDIFDWKLSEEDLHLIENLEQKRLNPAEFFVYPTGPYKSVAEFWDGDV</sequence>
<dbReference type="Pfam" id="PF00248">
    <property type="entry name" value="Aldo_ket_red"/>
    <property type="match status" value="1"/>
</dbReference>
<evidence type="ECO:0000259" key="5">
    <source>
        <dbReference type="Pfam" id="PF00248"/>
    </source>
</evidence>
<dbReference type="EMBL" id="MK058509">
    <property type="protein sequence ID" value="QCX36387.1"/>
    <property type="molecule type" value="mRNA"/>
</dbReference>
<reference evidence="6" key="1">
    <citation type="journal article" date="2019" name="Nat. Plants">
        <title>The biosynthetic origin of psychoactive kavalactones in kava.</title>
        <authorList>
            <person name="Pluskal T."/>
            <person name="Torrens-Spence M.P."/>
            <person name="Fallon T.R."/>
            <person name="De Abreu A."/>
            <person name="Shi C.H."/>
            <person name="Weng J.K."/>
        </authorList>
    </citation>
    <scope>NUCLEOTIDE SEQUENCE</scope>
</reference>
<dbReference type="InterPro" id="IPR036812">
    <property type="entry name" value="NAD(P)_OxRdtase_dom_sf"/>
</dbReference>
<evidence type="ECO:0000256" key="3">
    <source>
        <dbReference type="PIRSR" id="PIRSR000097-2"/>
    </source>
</evidence>
<feature type="domain" description="NADP-dependent oxidoreductase" evidence="5">
    <location>
        <begin position="21"/>
        <end position="296"/>
    </location>
</feature>
<dbReference type="PIRSF" id="PIRSF000097">
    <property type="entry name" value="AKR"/>
    <property type="match status" value="1"/>
</dbReference>
<name>A0A4Y5QNM1_9MAGN</name>
<dbReference type="SUPFAM" id="SSF51430">
    <property type="entry name" value="NAD(P)-linked oxidoreductase"/>
    <property type="match status" value="1"/>
</dbReference>
<feature type="active site" description="Proton donor" evidence="2">
    <location>
        <position position="57"/>
    </location>
</feature>
<dbReference type="FunFam" id="3.20.20.100:FF:000014">
    <property type="entry name" value="NAD(P)-linked oxidoreductase superfamily protein"/>
    <property type="match status" value="1"/>
</dbReference>
<dbReference type="PRINTS" id="PR00069">
    <property type="entry name" value="ALDKETRDTASE"/>
</dbReference>
<dbReference type="InterPro" id="IPR018170">
    <property type="entry name" value="Aldo/ket_reductase_CS"/>
</dbReference>
<dbReference type="GO" id="GO:0044550">
    <property type="term" value="P:secondary metabolite biosynthetic process"/>
    <property type="evidence" value="ECO:0007669"/>
    <property type="project" value="UniProtKB-ARBA"/>
</dbReference>